<dbReference type="AlphaFoldDB" id="A0A0F8XM48"/>
<evidence type="ECO:0000256" key="1">
    <source>
        <dbReference type="SAM" id="MobiDB-lite"/>
    </source>
</evidence>
<name>A0A0F8XM48_9ZZZZ</name>
<feature type="compositionally biased region" description="Low complexity" evidence="1">
    <location>
        <begin position="37"/>
        <end position="47"/>
    </location>
</feature>
<proteinExistence type="predicted"/>
<reference evidence="2" key="1">
    <citation type="journal article" date="2015" name="Nature">
        <title>Complex archaea that bridge the gap between prokaryotes and eukaryotes.</title>
        <authorList>
            <person name="Spang A."/>
            <person name="Saw J.H."/>
            <person name="Jorgensen S.L."/>
            <person name="Zaremba-Niedzwiedzka K."/>
            <person name="Martijn J."/>
            <person name="Lind A.E."/>
            <person name="van Eijk R."/>
            <person name="Schleper C."/>
            <person name="Guy L."/>
            <person name="Ettema T.J."/>
        </authorList>
    </citation>
    <scope>NUCLEOTIDE SEQUENCE</scope>
</reference>
<protein>
    <submittedName>
        <fullName evidence="2">Uncharacterized protein</fullName>
    </submittedName>
</protein>
<sequence length="87" mass="9531">MEEKTERAHKQAGNTSGNARDLKGKRTQDVHQRATYANGRGARIRALGGRGGTRGYSHTARVLSDARASANTDDGEANLRYRLAHIR</sequence>
<feature type="compositionally biased region" description="Basic and acidic residues" evidence="1">
    <location>
        <begin position="20"/>
        <end position="32"/>
    </location>
</feature>
<feature type="non-terminal residue" evidence="2">
    <location>
        <position position="87"/>
    </location>
</feature>
<dbReference type="EMBL" id="LAZR01058376">
    <property type="protein sequence ID" value="KKK70028.1"/>
    <property type="molecule type" value="Genomic_DNA"/>
</dbReference>
<accession>A0A0F8XM48</accession>
<evidence type="ECO:0000313" key="2">
    <source>
        <dbReference type="EMBL" id="KKK70028.1"/>
    </source>
</evidence>
<comment type="caution">
    <text evidence="2">The sequence shown here is derived from an EMBL/GenBank/DDBJ whole genome shotgun (WGS) entry which is preliminary data.</text>
</comment>
<feature type="region of interest" description="Disordered" evidence="1">
    <location>
        <begin position="1"/>
        <end position="58"/>
    </location>
</feature>
<gene>
    <name evidence="2" type="ORF">LCGC14_2928080</name>
</gene>
<organism evidence="2">
    <name type="scientific">marine sediment metagenome</name>
    <dbReference type="NCBI Taxonomy" id="412755"/>
    <lineage>
        <taxon>unclassified sequences</taxon>
        <taxon>metagenomes</taxon>
        <taxon>ecological metagenomes</taxon>
    </lineage>
</organism>